<evidence type="ECO:0000256" key="2">
    <source>
        <dbReference type="ARBA" id="ARBA00023015"/>
    </source>
</evidence>
<name>A1HSW8_9FIRM</name>
<evidence type="ECO:0000256" key="4">
    <source>
        <dbReference type="ARBA" id="ARBA00023163"/>
    </source>
</evidence>
<dbReference type="PROSITE" id="PS50931">
    <property type="entry name" value="HTH_LYSR"/>
    <property type="match status" value="1"/>
</dbReference>
<accession>A1HSW8</accession>
<dbReference type="PRINTS" id="PR00039">
    <property type="entry name" value="HTHLYSR"/>
</dbReference>
<dbReference type="EMBL" id="AAWL01000019">
    <property type="protein sequence ID" value="EAX46912.1"/>
    <property type="molecule type" value="Genomic_DNA"/>
</dbReference>
<dbReference type="SUPFAM" id="SSF53850">
    <property type="entry name" value="Periplasmic binding protein-like II"/>
    <property type="match status" value="1"/>
</dbReference>
<dbReference type="InterPro" id="IPR036390">
    <property type="entry name" value="WH_DNA-bd_sf"/>
</dbReference>
<dbReference type="PANTHER" id="PTHR30126">
    <property type="entry name" value="HTH-TYPE TRANSCRIPTIONAL REGULATOR"/>
    <property type="match status" value="1"/>
</dbReference>
<sequence length="292" mass="32985">MNINFELYKVFYYVAKHLSFSEAASDLYISQSAVSQAVKQLETSLGCRLFVRTTKQVSLTQEGERLFSHIEQAFHIIKTGERAVRQIRSLQEGEIKIGASDTICKYYLLPYLRQFIQRYPNIKLKIINRTSPVCLELLKKGAVDLAAVNLPACLPENFTVHRRTAIRDVFIAGPAFERLRGQTLSLTDLACYPLLMLEKNTVTRHFFDELLATGGVTITPEVELGSVDLLIELTKIGLGLSFVAEEYVATEVERGEIFILDVAAPIPYRYRGIVSNRHIPLPLAAQKFIEML</sequence>
<dbReference type="Pfam" id="PF00126">
    <property type="entry name" value="HTH_1"/>
    <property type="match status" value="1"/>
</dbReference>
<keyword evidence="3" id="KW-0238">DNA-binding</keyword>
<evidence type="ECO:0000313" key="7">
    <source>
        <dbReference type="Proteomes" id="UP000005139"/>
    </source>
</evidence>
<reference evidence="6 7" key="1">
    <citation type="submission" date="2007-01" db="EMBL/GenBank/DDBJ databases">
        <title>Annotation of the draft genome assembly of Thermosinus carboxydivorans Nor1.</title>
        <authorList>
            <consortium name="US DOE Joint Genome Institute (JGI-ORNL)"/>
            <person name="Larimer F."/>
            <person name="Land M."/>
            <person name="Hauser L."/>
        </authorList>
    </citation>
    <scope>NUCLEOTIDE SEQUENCE [LARGE SCALE GENOMIC DNA]</scope>
    <source>
        <strain evidence="6 7">Nor1</strain>
    </source>
</reference>
<evidence type="ECO:0000313" key="6">
    <source>
        <dbReference type="EMBL" id="EAX46912.1"/>
    </source>
</evidence>
<feature type="domain" description="HTH lysR-type" evidence="5">
    <location>
        <begin position="3"/>
        <end position="60"/>
    </location>
</feature>
<dbReference type="OrthoDB" id="9778774at2"/>
<dbReference type="Proteomes" id="UP000005139">
    <property type="component" value="Unassembled WGS sequence"/>
</dbReference>
<dbReference type="RefSeq" id="WP_007290123.1">
    <property type="nucleotide sequence ID" value="NZ_AAWL01000019.1"/>
</dbReference>
<evidence type="ECO:0000256" key="1">
    <source>
        <dbReference type="ARBA" id="ARBA00009437"/>
    </source>
</evidence>
<comment type="caution">
    <text evidence="6">The sequence shown here is derived from an EMBL/GenBank/DDBJ whole genome shotgun (WGS) entry which is preliminary data.</text>
</comment>
<dbReference type="AlphaFoldDB" id="A1HSW8"/>
<dbReference type="InterPro" id="IPR000847">
    <property type="entry name" value="LysR_HTH_N"/>
</dbReference>
<protein>
    <submittedName>
        <fullName evidence="6">Transcriptional regulator, LysR family</fullName>
    </submittedName>
</protein>
<evidence type="ECO:0000259" key="5">
    <source>
        <dbReference type="PROSITE" id="PS50931"/>
    </source>
</evidence>
<comment type="similarity">
    <text evidence="1">Belongs to the LysR transcriptional regulatory family.</text>
</comment>
<dbReference type="GO" id="GO:0003700">
    <property type="term" value="F:DNA-binding transcription factor activity"/>
    <property type="evidence" value="ECO:0007669"/>
    <property type="project" value="InterPro"/>
</dbReference>
<evidence type="ECO:0000256" key="3">
    <source>
        <dbReference type="ARBA" id="ARBA00023125"/>
    </source>
</evidence>
<dbReference type="InterPro" id="IPR005119">
    <property type="entry name" value="LysR_subst-bd"/>
</dbReference>
<dbReference type="eggNOG" id="COG0583">
    <property type="taxonomic scope" value="Bacteria"/>
</dbReference>
<dbReference type="SUPFAM" id="SSF46785">
    <property type="entry name" value="Winged helix' DNA-binding domain"/>
    <property type="match status" value="1"/>
</dbReference>
<dbReference type="GO" id="GO:0000976">
    <property type="term" value="F:transcription cis-regulatory region binding"/>
    <property type="evidence" value="ECO:0007669"/>
    <property type="project" value="TreeGrafter"/>
</dbReference>
<dbReference type="InterPro" id="IPR036388">
    <property type="entry name" value="WH-like_DNA-bd_sf"/>
</dbReference>
<keyword evidence="4" id="KW-0804">Transcription</keyword>
<proteinExistence type="inferred from homology"/>
<dbReference type="PANTHER" id="PTHR30126:SF64">
    <property type="entry name" value="HTH-TYPE TRANSCRIPTIONAL REGULATOR CITR"/>
    <property type="match status" value="1"/>
</dbReference>
<organism evidence="6 7">
    <name type="scientific">Thermosinus carboxydivorans Nor1</name>
    <dbReference type="NCBI Taxonomy" id="401526"/>
    <lineage>
        <taxon>Bacteria</taxon>
        <taxon>Bacillati</taxon>
        <taxon>Bacillota</taxon>
        <taxon>Negativicutes</taxon>
        <taxon>Selenomonadales</taxon>
        <taxon>Sporomusaceae</taxon>
        <taxon>Thermosinus</taxon>
    </lineage>
</organism>
<dbReference type="Pfam" id="PF03466">
    <property type="entry name" value="LysR_substrate"/>
    <property type="match status" value="1"/>
</dbReference>
<dbReference type="CDD" id="cd05466">
    <property type="entry name" value="PBP2_LTTR_substrate"/>
    <property type="match status" value="1"/>
</dbReference>
<dbReference type="Gene3D" id="3.40.190.290">
    <property type="match status" value="1"/>
</dbReference>
<dbReference type="Gene3D" id="1.10.10.10">
    <property type="entry name" value="Winged helix-like DNA-binding domain superfamily/Winged helix DNA-binding domain"/>
    <property type="match status" value="1"/>
</dbReference>
<keyword evidence="7" id="KW-1185">Reference proteome</keyword>
<keyword evidence="2" id="KW-0805">Transcription regulation</keyword>
<reference evidence="6 7" key="2">
    <citation type="submission" date="2007-01" db="EMBL/GenBank/DDBJ databases">
        <title>Sequencing of the draft genome and assembly of Thermosinus carboxydivorans Nor1.</title>
        <authorList>
            <consortium name="US DOE Joint Genome Institute (JGI-PGF)"/>
            <person name="Copeland A."/>
            <person name="Lucas S."/>
            <person name="Lapidus A."/>
            <person name="Barry K."/>
            <person name="Glavina del Rio T."/>
            <person name="Dalin E."/>
            <person name="Tice H."/>
            <person name="Bruce D."/>
            <person name="Pitluck S."/>
            <person name="Richardson P."/>
        </authorList>
    </citation>
    <scope>NUCLEOTIDE SEQUENCE [LARGE SCALE GENOMIC DNA]</scope>
    <source>
        <strain evidence="6 7">Nor1</strain>
    </source>
</reference>
<gene>
    <name evidence="6" type="ORF">TcarDRAFT_0403</name>
</gene>
<dbReference type="FunFam" id="1.10.10.10:FF:000001">
    <property type="entry name" value="LysR family transcriptional regulator"/>
    <property type="match status" value="1"/>
</dbReference>